<proteinExistence type="predicted"/>
<keyword evidence="2" id="KW-1185">Reference proteome</keyword>
<comment type="caution">
    <text evidence="1">The sequence shown here is derived from an EMBL/GenBank/DDBJ whole genome shotgun (WGS) entry which is preliminary data.</text>
</comment>
<dbReference type="Proteomes" id="UP000237105">
    <property type="component" value="Unassembled WGS sequence"/>
</dbReference>
<dbReference type="AlphaFoldDB" id="A0A2P5AA50"/>
<evidence type="ECO:0000313" key="1">
    <source>
        <dbReference type="EMBL" id="PON33417.1"/>
    </source>
</evidence>
<protein>
    <submittedName>
        <fullName evidence="1">Uncharacterized protein</fullName>
    </submittedName>
</protein>
<name>A0A2P5AA50_PARAD</name>
<feature type="non-terminal residue" evidence="1">
    <location>
        <position position="53"/>
    </location>
</feature>
<sequence length="53" mass="5529">MPKLRRPSPVTTVACNARKAPRGRIGFLTAGYDSATIRPPTGPVGFISSQGSS</sequence>
<reference evidence="2" key="1">
    <citation type="submission" date="2016-06" db="EMBL/GenBank/DDBJ databases">
        <title>Parallel loss of symbiosis genes in relatives of nitrogen-fixing non-legume Parasponia.</title>
        <authorList>
            <person name="Van Velzen R."/>
            <person name="Holmer R."/>
            <person name="Bu F."/>
            <person name="Rutten L."/>
            <person name="Van Zeijl A."/>
            <person name="Liu W."/>
            <person name="Santuari L."/>
            <person name="Cao Q."/>
            <person name="Sharma T."/>
            <person name="Shen D."/>
            <person name="Roswanjaya Y."/>
            <person name="Wardhani T."/>
            <person name="Kalhor M.S."/>
            <person name="Jansen J."/>
            <person name="Van den Hoogen J."/>
            <person name="Gungor B."/>
            <person name="Hartog M."/>
            <person name="Hontelez J."/>
            <person name="Verver J."/>
            <person name="Yang W.-C."/>
            <person name="Schijlen E."/>
            <person name="Repin R."/>
            <person name="Schilthuizen M."/>
            <person name="Schranz E."/>
            <person name="Heidstra R."/>
            <person name="Miyata K."/>
            <person name="Fedorova E."/>
            <person name="Kohlen W."/>
            <person name="Bisseling T."/>
            <person name="Smit S."/>
            <person name="Geurts R."/>
        </authorList>
    </citation>
    <scope>NUCLEOTIDE SEQUENCE [LARGE SCALE GENOMIC DNA]</scope>
    <source>
        <strain evidence="2">cv. WU1-14</strain>
    </source>
</reference>
<dbReference type="EMBL" id="JXTB01000731">
    <property type="protein sequence ID" value="PON33417.1"/>
    <property type="molecule type" value="Genomic_DNA"/>
</dbReference>
<evidence type="ECO:0000313" key="2">
    <source>
        <dbReference type="Proteomes" id="UP000237105"/>
    </source>
</evidence>
<organism evidence="1 2">
    <name type="scientific">Parasponia andersonii</name>
    <name type="common">Sponia andersonii</name>
    <dbReference type="NCBI Taxonomy" id="3476"/>
    <lineage>
        <taxon>Eukaryota</taxon>
        <taxon>Viridiplantae</taxon>
        <taxon>Streptophyta</taxon>
        <taxon>Embryophyta</taxon>
        <taxon>Tracheophyta</taxon>
        <taxon>Spermatophyta</taxon>
        <taxon>Magnoliopsida</taxon>
        <taxon>eudicotyledons</taxon>
        <taxon>Gunneridae</taxon>
        <taxon>Pentapetalae</taxon>
        <taxon>rosids</taxon>
        <taxon>fabids</taxon>
        <taxon>Rosales</taxon>
        <taxon>Cannabaceae</taxon>
        <taxon>Parasponia</taxon>
    </lineage>
</organism>
<accession>A0A2P5AA50</accession>
<gene>
    <name evidence="1" type="ORF">PanWU01x14_352900</name>
</gene>